<dbReference type="EMBL" id="ACQL01000031">
    <property type="protein sequence ID" value="EER48090.1"/>
    <property type="molecule type" value="Genomic_DNA"/>
</dbReference>
<organism evidence="2 3">
    <name type="scientific">Actinobacillus minor NM305</name>
    <dbReference type="NCBI Taxonomy" id="637911"/>
    <lineage>
        <taxon>Bacteria</taxon>
        <taxon>Pseudomonadati</taxon>
        <taxon>Pseudomonadota</taxon>
        <taxon>Gammaproteobacteria</taxon>
        <taxon>Pasteurellales</taxon>
        <taxon>Pasteurellaceae</taxon>
        <taxon>Actinobacillus</taxon>
    </lineage>
</organism>
<protein>
    <submittedName>
        <fullName evidence="2">Uncharacterized protein</fullName>
    </submittedName>
</protein>
<evidence type="ECO:0000313" key="3">
    <source>
        <dbReference type="Proteomes" id="UP000005532"/>
    </source>
</evidence>
<accession>C5RZ67</accession>
<evidence type="ECO:0000313" key="2">
    <source>
        <dbReference type="EMBL" id="EER48090.1"/>
    </source>
</evidence>
<dbReference type="AlphaFoldDB" id="C5RZ67"/>
<gene>
    <name evidence="2" type="ORF">AM305_04948</name>
</gene>
<reference evidence="2 3" key="1">
    <citation type="journal article" date="2010" name="Vet. Microbiol.">
        <title>Production of haemolysins by strains of the Actinobacillus minor/porcitonsillarum complex.</title>
        <authorList>
            <person name="Arya G."/>
            <person name="Niven D.F."/>
        </authorList>
    </citation>
    <scope>NUCLEOTIDE SEQUENCE [LARGE SCALE GENOMIC DNA]</scope>
    <source>
        <strain evidence="2 3">NM305</strain>
    </source>
</reference>
<comment type="caution">
    <text evidence="2">The sequence shown here is derived from an EMBL/GenBank/DDBJ whole genome shotgun (WGS) entry which is preliminary data.</text>
</comment>
<dbReference type="Proteomes" id="UP000005532">
    <property type="component" value="Unassembled WGS sequence"/>
</dbReference>
<name>C5RZ67_9PAST</name>
<evidence type="ECO:0000256" key="1">
    <source>
        <dbReference type="SAM" id="MobiDB-lite"/>
    </source>
</evidence>
<dbReference type="eggNOG" id="ENOG5031K30">
    <property type="taxonomic scope" value="Bacteria"/>
</dbReference>
<sequence>MREAMKAILSELNEPKTATKAQSKANPKEATNKAKMLHLGRFTQVTRQFNIMKDSVETCKRVFPDCFHFKVQTAKECKQLAAGLAQGEALLQSLAKIRPLTNEEKAQAKAFRNISRYLIKQFESVAEYVEQVKATEEETNATT</sequence>
<feature type="region of interest" description="Disordered" evidence="1">
    <location>
        <begin position="1"/>
        <end position="30"/>
    </location>
</feature>
<proteinExistence type="predicted"/>